<dbReference type="InterPro" id="IPR036691">
    <property type="entry name" value="Endo/exonu/phosph_ase_sf"/>
</dbReference>
<dbReference type="InterPro" id="IPR009091">
    <property type="entry name" value="RCC1/BLIP-II"/>
</dbReference>
<protein>
    <submittedName>
        <fullName evidence="3">Cutinase family protein</fullName>
    </submittedName>
</protein>
<comment type="caution">
    <text evidence="3">The sequence shown here is derived from an EMBL/GenBank/DDBJ whole genome shotgun (WGS) entry which is preliminary data.</text>
</comment>
<dbReference type="PANTHER" id="PTHR45982">
    <property type="entry name" value="REGULATOR OF CHROMOSOME CONDENSATION"/>
    <property type="match status" value="1"/>
</dbReference>
<gene>
    <name evidence="3" type="ORF">ACFFJG_17605</name>
</gene>
<dbReference type="InterPro" id="IPR000675">
    <property type="entry name" value="Cutinase/axe"/>
</dbReference>
<dbReference type="SUPFAM" id="SSF53474">
    <property type="entry name" value="alpha/beta-Hydrolases"/>
    <property type="match status" value="1"/>
</dbReference>
<reference evidence="3 4" key="1">
    <citation type="submission" date="2024-09" db="EMBL/GenBank/DDBJ databases">
        <authorList>
            <person name="Sun Q."/>
            <person name="Mori K."/>
        </authorList>
    </citation>
    <scope>NUCLEOTIDE SEQUENCE [LARGE SCALE GENOMIC DNA]</scope>
    <source>
        <strain evidence="3 4">CCM 8654</strain>
    </source>
</reference>
<dbReference type="Pfam" id="PF00415">
    <property type="entry name" value="RCC1"/>
    <property type="match status" value="4"/>
</dbReference>
<accession>A0ABV6E5N6</accession>
<keyword evidence="4" id="KW-1185">Reference proteome</keyword>
<evidence type="ECO:0000256" key="1">
    <source>
        <dbReference type="ARBA" id="ARBA00022801"/>
    </source>
</evidence>
<evidence type="ECO:0000256" key="2">
    <source>
        <dbReference type="SAM" id="MobiDB-lite"/>
    </source>
</evidence>
<dbReference type="PROSITE" id="PS50012">
    <property type="entry name" value="RCC1_3"/>
    <property type="match status" value="4"/>
</dbReference>
<name>A0ABV6E5N6_9ACTN</name>
<dbReference type="PANTHER" id="PTHR45982:SF1">
    <property type="entry name" value="REGULATOR OF CHROMOSOME CONDENSATION"/>
    <property type="match status" value="1"/>
</dbReference>
<evidence type="ECO:0000313" key="4">
    <source>
        <dbReference type="Proteomes" id="UP001589698"/>
    </source>
</evidence>
<organism evidence="3 4">
    <name type="scientific">Nocardioides zeicaulis</name>
    <dbReference type="NCBI Taxonomy" id="1776857"/>
    <lineage>
        <taxon>Bacteria</taxon>
        <taxon>Bacillati</taxon>
        <taxon>Actinomycetota</taxon>
        <taxon>Actinomycetes</taxon>
        <taxon>Propionibacteriales</taxon>
        <taxon>Nocardioidaceae</taxon>
        <taxon>Nocardioides</taxon>
    </lineage>
</organism>
<proteinExistence type="predicted"/>
<sequence>MTQLRSRSRRFPEESRVAGFAPASSRIARLASVSLVAGLLLAANAGQQAPTAVGGRTAADLAPVAAQARRAASCTDLLVVGIDGNGQGKGSAPGQVVSAISSKLEKKAEAQGRTVTTKRVRLRTPGAVVVLRTKRGAALPAVSRPGLKRWKKPVRAGIKATRKQVNSQLSACPEQQVVLVGYAQGAAVAHQVLQDLDKKDALRQVPAAVLVSDPTRTPKSSAGRPLGNPGAGRATEGVLTRLTRSAGDVPDPTDTFRVVQVCHRGDLVCDPGGKTSARKALGLSLSYASKKSRAAMRLAAERAFDQVSLWPVAATQQVVVAIGEQVSTQVAVQGGSPSGQPARFTPVSVPAGLTLSDAGLLTGRVDTAGIYTVSFTVAGVSPVTPGRSGSVLVNVRAPSSGAAAGGQSSCGVHADATAWCQGRNDFGQLGDGTTTLRISPVQVAGAGGWSRIATGGSFTCGVKLDGTLWCWGLNNFGQLGGADRATSLVPRQVGTGTTWREVSASWQHACATQADGSAWCWGQNQRGQLGNGATANASTAPVRVAGTQQWTSVSAGGWHSCGTTTSGAAYCWGDNAFGQVGDGTITNRPSPTVVGGGLQLVQVATTWGRTCGVTASGQAWCWGENSNGELGNGTRTNSAKPVQVSDPGTFTGVGTALTATCATRNDGQVLCWGDNRYGQLGPAASGSGSSTPVGSGLVSSGPVTGGWLHLCAEGAGCWGANDAGQLGNGTIAPSPMPAEAAAPWGPGTTLTTQQVRKWSAAKVAQTAIASRPGVNARARRGSTAIQVMTFNILGSQHTAPGGARPNFAPGRVRAEWAKNLITQRGATLVGLSEPQPDQITSLDVATNGDFSIFPGNTMGYDAAPQSVMWKDSEWAYVWSNTVQMPFMRSSRPQALVRLRNKATGQEVYWINAHLSPGKMQDDRDKGMEIIKQVVKQLSVDGLPVLVTGDLNEHAKAFQRIACPLDMNAAVGGRTKGKTCQLPKAMRVDWIFGKGGTFDTTEVNQGAQVRRTTDHAVVSSRFSVQ</sequence>
<dbReference type="Gene3D" id="3.60.10.10">
    <property type="entry name" value="Endonuclease/exonuclease/phosphatase"/>
    <property type="match status" value="1"/>
</dbReference>
<dbReference type="Pfam" id="PF01083">
    <property type="entry name" value="Cutinase"/>
    <property type="match status" value="1"/>
</dbReference>
<dbReference type="Pfam" id="PF13540">
    <property type="entry name" value="RCC1_2"/>
    <property type="match status" value="1"/>
</dbReference>
<dbReference type="InterPro" id="IPR000408">
    <property type="entry name" value="Reg_chr_condens"/>
</dbReference>
<dbReference type="SMART" id="SM01110">
    <property type="entry name" value="Cutinase"/>
    <property type="match status" value="1"/>
</dbReference>
<dbReference type="SUPFAM" id="SSF50985">
    <property type="entry name" value="RCC1/BLIP-II"/>
    <property type="match status" value="2"/>
</dbReference>
<keyword evidence="1" id="KW-0378">Hydrolase</keyword>
<evidence type="ECO:0000313" key="3">
    <source>
        <dbReference type="EMBL" id="MFC0224305.1"/>
    </source>
</evidence>
<dbReference type="Proteomes" id="UP001589698">
    <property type="component" value="Unassembled WGS sequence"/>
</dbReference>
<feature type="region of interest" description="Disordered" evidence="2">
    <location>
        <begin position="213"/>
        <end position="234"/>
    </location>
</feature>
<dbReference type="InterPro" id="IPR051553">
    <property type="entry name" value="Ran_GTPase-activating"/>
</dbReference>
<dbReference type="Gene3D" id="3.40.50.1820">
    <property type="entry name" value="alpha/beta hydrolase"/>
    <property type="match status" value="1"/>
</dbReference>
<dbReference type="RefSeq" id="WP_378520080.1">
    <property type="nucleotide sequence ID" value="NZ_CBCSDI010000037.1"/>
</dbReference>
<dbReference type="EMBL" id="JBHLXH010000002">
    <property type="protein sequence ID" value="MFC0224305.1"/>
    <property type="molecule type" value="Genomic_DNA"/>
</dbReference>
<dbReference type="InterPro" id="IPR029058">
    <property type="entry name" value="AB_hydrolase_fold"/>
</dbReference>
<dbReference type="SUPFAM" id="SSF56219">
    <property type="entry name" value="DNase I-like"/>
    <property type="match status" value="1"/>
</dbReference>
<dbReference type="Gene3D" id="2.130.10.30">
    <property type="entry name" value="Regulator of chromosome condensation 1/beta-lactamase-inhibitor protein II"/>
    <property type="match status" value="2"/>
</dbReference>